<dbReference type="EC" id="2.7.7.49" evidence="1"/>
<dbReference type="PROSITE" id="PS50878">
    <property type="entry name" value="RT_POL"/>
    <property type="match status" value="1"/>
</dbReference>
<keyword evidence="4" id="KW-0540">Nuclease</keyword>
<keyword evidence="5" id="KW-0255">Endonuclease</keyword>
<evidence type="ECO:0000256" key="2">
    <source>
        <dbReference type="ARBA" id="ARBA00022679"/>
    </source>
</evidence>
<feature type="compositionally biased region" description="Polar residues" evidence="8">
    <location>
        <begin position="248"/>
        <end position="260"/>
    </location>
</feature>
<dbReference type="PANTHER" id="PTHR37984">
    <property type="entry name" value="PROTEIN CBG26694"/>
    <property type="match status" value="1"/>
</dbReference>
<dbReference type="Pfam" id="PF13650">
    <property type="entry name" value="Asp_protease_2"/>
    <property type="match status" value="1"/>
</dbReference>
<reference evidence="10" key="1">
    <citation type="submission" date="2022-07" db="EMBL/GenBank/DDBJ databases">
        <title>Genome Sequence of Agrocybe chaxingu.</title>
        <authorList>
            <person name="Buettner E."/>
        </authorList>
    </citation>
    <scope>NUCLEOTIDE SEQUENCE</scope>
    <source>
        <strain evidence="10">MP-N11</strain>
    </source>
</reference>
<dbReference type="GO" id="GO:0004519">
    <property type="term" value="F:endonuclease activity"/>
    <property type="evidence" value="ECO:0007669"/>
    <property type="project" value="UniProtKB-KW"/>
</dbReference>
<evidence type="ECO:0000256" key="4">
    <source>
        <dbReference type="ARBA" id="ARBA00022722"/>
    </source>
</evidence>
<proteinExistence type="predicted"/>
<dbReference type="Gene3D" id="2.40.70.10">
    <property type="entry name" value="Acid Proteases"/>
    <property type="match status" value="1"/>
</dbReference>
<dbReference type="PANTHER" id="PTHR37984:SF5">
    <property type="entry name" value="PROTEIN NYNRIN-LIKE"/>
    <property type="match status" value="1"/>
</dbReference>
<sequence length="1157" mass="131113">MSTLVRVFAPSSQGEATVEAHPQNKTPPILSEGDITPRALFEWERHAEAYFQKASTAEGDKTSAITNCFRGLNVQNWLTMNVGRFTVADVTFKNFMKEMRGRFLSRNWETNILRTIVYSRMPDEELFDNWANRVIFGNNMIQTETRKLKEDELRHILSMHLSEPLAERLEKLKQSDHDRIIGLEDFGEWFKEICALDATIPHDEHLGKRPRTNYIQQPTTTPPNASDSRPPFHNPNASDYRPPFRNARSYNVPASGSNAVAMTGAQSGGGKRPPKLSDEERKILETYRGCKKCRRVNVDHNHTTCPNDWPDANNYRPVTMAMVQEAMKSSTVGATMPSATLFDFMDYTPMASIVELPAAGPSAAAAVLPSLTVNFALGNGTDSGASDNEVSPISVPHLMWKAQVMGRDEFPTPVECMLDCGAHLVLIRPEVVADLGLPKRKLDEPVCVTLALENKKTVVFLDHYVNLSLSSLNNAWTSRPVYAIIAPGLCTNILLGLPFLTHNKIVCDYEKRTAINKDTLFDLLNETRVIPERKPPKKSYSPRKVRKAIFDTRKEVMEELSFVLQSVRAKVDAHSVIKPMNIVGAIKSTIENLAEKERLGCIEKEIKHEFRKVFEPIPHADELPTTETARIQLKDAYKVISTRRYNCPRQFQEAFRKLIQQRLDSGFIRLSSSEYASPSFIIPKADKNALPRWVCDYRALNANTIPDNFPLPRVEDILADCARGRIWAVIDMTDSFFQTRMHPDDIHKTAVTTPMGTYEWMVMPMGFRNAPAIHQRRVTNALHGLIGKICHVYIDDIVIWSDTIEEHIRNVRKVMKALQDAKLYVNEKKTKLFCHEIKFLGHKISRKGIEADGSKVEKILDWPKPKNSSDVRQFLGLVRYLNAFLPKLALHSHTLEKLTMKACEKNFPRWNDEHQSAFENIKRIVVSRECLTVIDHTKLDENKIFLTTDASDHASGAVLSFGPTWETARPVAFDSKTFKDAELNYPVHEKELLAILRGIRKWKVDLLGAPFYVYTDHKTLLNFNTQKDLSRRQARWMEELSIYDCKFVYVKGEDNSVADALSRFPLSFVPSPETAEQAAGHPYNDPRAESTTVLVHNKVAQTPLATIGALTSLVGTDKAKPTEMRTSISLDPDMVDRLRKGYLTDSWCQKLISAPRA</sequence>
<evidence type="ECO:0000256" key="1">
    <source>
        <dbReference type="ARBA" id="ARBA00012493"/>
    </source>
</evidence>
<comment type="caution">
    <text evidence="10">The sequence shown here is derived from an EMBL/GenBank/DDBJ whole genome shotgun (WGS) entry which is preliminary data.</text>
</comment>
<dbReference type="CDD" id="cd00303">
    <property type="entry name" value="retropepsin_like"/>
    <property type="match status" value="1"/>
</dbReference>
<feature type="compositionally biased region" description="Polar residues" evidence="8">
    <location>
        <begin position="213"/>
        <end position="227"/>
    </location>
</feature>
<keyword evidence="3" id="KW-0548">Nucleotidyltransferase</keyword>
<keyword evidence="6" id="KW-0378">Hydrolase</keyword>
<evidence type="ECO:0000313" key="10">
    <source>
        <dbReference type="EMBL" id="KAJ3495874.1"/>
    </source>
</evidence>
<dbReference type="SUPFAM" id="SSF56672">
    <property type="entry name" value="DNA/RNA polymerases"/>
    <property type="match status" value="1"/>
</dbReference>
<feature type="domain" description="Reverse transcriptase" evidence="9">
    <location>
        <begin position="663"/>
        <end position="844"/>
    </location>
</feature>
<dbReference type="Pfam" id="PF00078">
    <property type="entry name" value="RVT_1"/>
    <property type="match status" value="1"/>
</dbReference>
<dbReference type="OrthoDB" id="2369050at2759"/>
<dbReference type="Gene3D" id="3.30.70.270">
    <property type="match status" value="2"/>
</dbReference>
<dbReference type="CDD" id="cd09274">
    <property type="entry name" value="RNase_HI_RT_Ty3"/>
    <property type="match status" value="1"/>
</dbReference>
<evidence type="ECO:0000313" key="11">
    <source>
        <dbReference type="Proteomes" id="UP001148786"/>
    </source>
</evidence>
<keyword evidence="2" id="KW-0808">Transferase</keyword>
<dbReference type="CDD" id="cd01647">
    <property type="entry name" value="RT_LTR"/>
    <property type="match status" value="1"/>
</dbReference>
<dbReference type="InterPro" id="IPR043128">
    <property type="entry name" value="Rev_trsase/Diguanyl_cyclase"/>
</dbReference>
<evidence type="ECO:0000256" key="6">
    <source>
        <dbReference type="ARBA" id="ARBA00022801"/>
    </source>
</evidence>
<evidence type="ECO:0000259" key="9">
    <source>
        <dbReference type="PROSITE" id="PS50878"/>
    </source>
</evidence>
<name>A0A9W8JRH6_9AGAR</name>
<evidence type="ECO:0000256" key="5">
    <source>
        <dbReference type="ARBA" id="ARBA00022759"/>
    </source>
</evidence>
<keyword evidence="7" id="KW-0695">RNA-directed DNA polymerase</keyword>
<dbReference type="Pfam" id="PF17917">
    <property type="entry name" value="RT_RNaseH"/>
    <property type="match status" value="1"/>
</dbReference>
<organism evidence="10 11">
    <name type="scientific">Agrocybe chaxingu</name>
    <dbReference type="NCBI Taxonomy" id="84603"/>
    <lineage>
        <taxon>Eukaryota</taxon>
        <taxon>Fungi</taxon>
        <taxon>Dikarya</taxon>
        <taxon>Basidiomycota</taxon>
        <taxon>Agaricomycotina</taxon>
        <taxon>Agaricomycetes</taxon>
        <taxon>Agaricomycetidae</taxon>
        <taxon>Agaricales</taxon>
        <taxon>Agaricineae</taxon>
        <taxon>Strophariaceae</taxon>
        <taxon>Agrocybe</taxon>
    </lineage>
</organism>
<dbReference type="GO" id="GO:0016787">
    <property type="term" value="F:hydrolase activity"/>
    <property type="evidence" value="ECO:0007669"/>
    <property type="project" value="UniProtKB-KW"/>
</dbReference>
<dbReference type="GO" id="GO:0003964">
    <property type="term" value="F:RNA-directed DNA polymerase activity"/>
    <property type="evidence" value="ECO:0007669"/>
    <property type="project" value="UniProtKB-KW"/>
</dbReference>
<dbReference type="InterPro" id="IPR000477">
    <property type="entry name" value="RT_dom"/>
</dbReference>
<feature type="region of interest" description="Disordered" evidence="8">
    <location>
        <begin position="205"/>
        <end position="280"/>
    </location>
</feature>
<dbReference type="Proteomes" id="UP001148786">
    <property type="component" value="Unassembled WGS sequence"/>
</dbReference>
<evidence type="ECO:0000256" key="3">
    <source>
        <dbReference type="ARBA" id="ARBA00022695"/>
    </source>
</evidence>
<dbReference type="InterPro" id="IPR021109">
    <property type="entry name" value="Peptidase_aspartic_dom_sf"/>
</dbReference>
<protein>
    <recommendedName>
        <fullName evidence="1">RNA-directed DNA polymerase</fullName>
        <ecNumber evidence="1">2.7.7.49</ecNumber>
    </recommendedName>
</protein>
<dbReference type="Gene3D" id="3.10.10.10">
    <property type="entry name" value="HIV Type 1 Reverse Transcriptase, subunit A, domain 1"/>
    <property type="match status" value="1"/>
</dbReference>
<gene>
    <name evidence="10" type="ORF">NLJ89_g10566</name>
</gene>
<dbReference type="AlphaFoldDB" id="A0A9W8JRH6"/>
<dbReference type="EMBL" id="JANKHO010001990">
    <property type="protein sequence ID" value="KAJ3495874.1"/>
    <property type="molecule type" value="Genomic_DNA"/>
</dbReference>
<dbReference type="InterPro" id="IPR043502">
    <property type="entry name" value="DNA/RNA_pol_sf"/>
</dbReference>
<dbReference type="InterPro" id="IPR041373">
    <property type="entry name" value="RT_RNaseH"/>
</dbReference>
<evidence type="ECO:0000256" key="7">
    <source>
        <dbReference type="ARBA" id="ARBA00022918"/>
    </source>
</evidence>
<keyword evidence="11" id="KW-1185">Reference proteome</keyword>
<evidence type="ECO:0000256" key="8">
    <source>
        <dbReference type="SAM" id="MobiDB-lite"/>
    </source>
</evidence>
<dbReference type="InterPro" id="IPR050951">
    <property type="entry name" value="Retrovirus_Pol_polyprotein"/>
</dbReference>
<accession>A0A9W8JRH6</accession>